<feature type="transmembrane region" description="Helical" evidence="6">
    <location>
        <begin position="291"/>
        <end position="310"/>
    </location>
</feature>
<feature type="transmembrane region" description="Helical" evidence="6">
    <location>
        <begin position="189"/>
        <end position="208"/>
    </location>
</feature>
<dbReference type="EMBL" id="FLUM01000001">
    <property type="protein sequence ID" value="SBV94960.1"/>
    <property type="molecule type" value="Genomic_DNA"/>
</dbReference>
<protein>
    <recommendedName>
        <fullName evidence="7">Major facilitator superfamily (MFS) profile domain-containing protein</fullName>
    </recommendedName>
</protein>
<feature type="transmembrane region" description="Helical" evidence="6">
    <location>
        <begin position="80"/>
        <end position="97"/>
    </location>
</feature>
<name>A0A212J690_9BACT</name>
<proteinExistence type="predicted"/>
<dbReference type="GO" id="GO:0016020">
    <property type="term" value="C:membrane"/>
    <property type="evidence" value="ECO:0007669"/>
    <property type="project" value="UniProtKB-SubCell"/>
</dbReference>
<feature type="transmembrane region" description="Helical" evidence="6">
    <location>
        <begin position="153"/>
        <end position="174"/>
    </location>
</feature>
<dbReference type="PROSITE" id="PS00216">
    <property type="entry name" value="SUGAR_TRANSPORT_1"/>
    <property type="match status" value="1"/>
</dbReference>
<dbReference type="GO" id="GO:0022857">
    <property type="term" value="F:transmembrane transporter activity"/>
    <property type="evidence" value="ECO:0007669"/>
    <property type="project" value="InterPro"/>
</dbReference>
<keyword evidence="3 6" id="KW-0812">Transmembrane</keyword>
<feature type="transmembrane region" description="Helical" evidence="6">
    <location>
        <begin position="412"/>
        <end position="432"/>
    </location>
</feature>
<dbReference type="InterPro" id="IPR020846">
    <property type="entry name" value="MFS_dom"/>
</dbReference>
<feature type="transmembrane region" description="Helical" evidence="6">
    <location>
        <begin position="103"/>
        <end position="124"/>
    </location>
</feature>
<feature type="domain" description="Major facilitator superfamily (MFS) profile" evidence="7">
    <location>
        <begin position="244"/>
        <end position="445"/>
    </location>
</feature>
<evidence type="ECO:0000259" key="7">
    <source>
        <dbReference type="PROSITE" id="PS50850"/>
    </source>
</evidence>
<dbReference type="SUPFAM" id="SSF103473">
    <property type="entry name" value="MFS general substrate transporter"/>
    <property type="match status" value="1"/>
</dbReference>
<evidence type="ECO:0000256" key="1">
    <source>
        <dbReference type="ARBA" id="ARBA00004141"/>
    </source>
</evidence>
<feature type="transmembrane region" description="Helical" evidence="6">
    <location>
        <begin position="12"/>
        <end position="29"/>
    </location>
</feature>
<comment type="subcellular location">
    <subcellularLocation>
        <location evidence="1">Membrane</location>
        <topology evidence="1">Multi-pass membrane protein</topology>
    </subcellularLocation>
</comment>
<keyword evidence="2" id="KW-0813">Transport</keyword>
<organism evidence="8">
    <name type="scientific">uncultured Dysgonomonas sp</name>
    <dbReference type="NCBI Taxonomy" id="206096"/>
    <lineage>
        <taxon>Bacteria</taxon>
        <taxon>Pseudomonadati</taxon>
        <taxon>Bacteroidota</taxon>
        <taxon>Bacteroidia</taxon>
        <taxon>Bacteroidales</taxon>
        <taxon>Dysgonomonadaceae</taxon>
        <taxon>Dysgonomonas</taxon>
        <taxon>environmental samples</taxon>
    </lineage>
</organism>
<keyword evidence="4 6" id="KW-1133">Transmembrane helix</keyword>
<evidence type="ECO:0000256" key="5">
    <source>
        <dbReference type="ARBA" id="ARBA00023136"/>
    </source>
</evidence>
<dbReference type="PROSITE" id="PS50850">
    <property type="entry name" value="MFS"/>
    <property type="match status" value="1"/>
</dbReference>
<feature type="transmembrane region" description="Helical" evidence="6">
    <location>
        <begin position="322"/>
        <end position="340"/>
    </location>
</feature>
<evidence type="ECO:0000313" key="8">
    <source>
        <dbReference type="EMBL" id="SBV94960.1"/>
    </source>
</evidence>
<reference evidence="8" key="1">
    <citation type="submission" date="2016-04" db="EMBL/GenBank/DDBJ databases">
        <authorList>
            <person name="Evans L.H."/>
            <person name="Alamgir A."/>
            <person name="Owens N."/>
            <person name="Weber N.D."/>
            <person name="Virtaneva K."/>
            <person name="Barbian K."/>
            <person name="Babar A."/>
            <person name="Rosenke K."/>
        </authorList>
    </citation>
    <scope>NUCLEOTIDE SEQUENCE</scope>
    <source>
        <strain evidence="8">86-1</strain>
    </source>
</reference>
<dbReference type="Pfam" id="PF13347">
    <property type="entry name" value="MFS_2"/>
    <property type="match status" value="1"/>
</dbReference>
<dbReference type="PANTHER" id="PTHR19432">
    <property type="entry name" value="SUGAR TRANSPORTER"/>
    <property type="match status" value="1"/>
</dbReference>
<accession>A0A212J690</accession>
<sequence>MKQKPTLTFWQIWNLSFGFLGIQIGYSLQSSQTSRILSALGADPHHLPLFWLAAPIAGLIVQPIIGMSSDRTWTKLGRRIPFILGGAIVSAIAMFFMPNSEFVAAIMPPVFFGAFMLLFMDCAFNVSMQPFRSLVGDMVNDKQRNLGYSTQSFLTNVGAVVGSFLPFILTWIGIQNIPAIGEKVAPSVIWSFYIGGTALLLTVLWTSFRVKEYPPKEYEEYNNITEEEKQKRSFIEILKSTPKTMLQLAVVQFFSWFALFLMWVYSIGGIAENVWHTTDPLSQAYNDAGNWNGVLSGVYGIFAVVFSIFMARIADKLGRKKVYSFALLMGALGLASMYIFDDKYMLLVSMLGVGIAWAAILAMPYAILSAALPASKMGVYMGIFNATITIPQIVAGITGGLILKYVVGGSSVSMLVVAGISMLLAAISVAFVQDKNAEVQPENIM</sequence>
<dbReference type="CDD" id="cd17313">
    <property type="entry name" value="MFS_SLC45_SUC"/>
    <property type="match status" value="1"/>
</dbReference>
<dbReference type="InterPro" id="IPR036259">
    <property type="entry name" value="MFS_trans_sf"/>
</dbReference>
<dbReference type="AlphaFoldDB" id="A0A212J690"/>
<dbReference type="PANTHER" id="PTHR19432:SF35">
    <property type="entry name" value="SOLUTE CARRIER FAMILY 45 MEMBER 3 ISOFORM X1"/>
    <property type="match status" value="1"/>
</dbReference>
<evidence type="ECO:0000256" key="4">
    <source>
        <dbReference type="ARBA" id="ARBA00022989"/>
    </source>
</evidence>
<feature type="transmembrane region" description="Helical" evidence="6">
    <location>
        <begin position="346"/>
        <end position="367"/>
    </location>
</feature>
<feature type="transmembrane region" description="Helical" evidence="6">
    <location>
        <begin position="49"/>
        <end position="68"/>
    </location>
</feature>
<dbReference type="Gene3D" id="1.20.1250.20">
    <property type="entry name" value="MFS general substrate transporter like domains"/>
    <property type="match status" value="2"/>
</dbReference>
<evidence type="ECO:0000256" key="6">
    <source>
        <dbReference type="SAM" id="Phobius"/>
    </source>
</evidence>
<dbReference type="RefSeq" id="WP_296939111.1">
    <property type="nucleotide sequence ID" value="NZ_LT599032.1"/>
</dbReference>
<evidence type="ECO:0000256" key="3">
    <source>
        <dbReference type="ARBA" id="ARBA00022692"/>
    </source>
</evidence>
<gene>
    <name evidence="8" type="ORF">KL86DYS1_11268</name>
</gene>
<dbReference type="InterPro" id="IPR005829">
    <property type="entry name" value="Sugar_transporter_CS"/>
</dbReference>
<evidence type="ECO:0000256" key="2">
    <source>
        <dbReference type="ARBA" id="ARBA00022448"/>
    </source>
</evidence>
<feature type="transmembrane region" description="Helical" evidence="6">
    <location>
        <begin position="248"/>
        <end position="271"/>
    </location>
</feature>
<feature type="transmembrane region" description="Helical" evidence="6">
    <location>
        <begin position="379"/>
        <end position="406"/>
    </location>
</feature>
<keyword evidence="5 6" id="KW-0472">Membrane</keyword>